<sequence>MKGIGLKRKTNTYDGLIQSYGKYKMYSKIDMCLKQLKLDGCSPDQVTYNLLIREFARGDLLKRMEGACKSLRSKRLHLDSSTLVEMLEAYINFGTLRDMEKVYKSLLKSNAFLKEDLIRKLAEVFIKNHITGRTDLVWCLGILSHACLLSQRGMKLVVLEMEDVKVPWNLSIANIILRFGFDETKILVMWRRIGLLDGSVKIDTDPLVLIAYGKGNFLKSFEEVYASLNPNAREKEWTYRSLLDLLVKQNAQQLQY</sequence>
<gene>
    <name evidence="1" type="ORF">Patl1_34955</name>
</gene>
<reference evidence="2" key="1">
    <citation type="journal article" date="2023" name="G3 (Bethesda)">
        <title>Genome assembly and association tests identify interacting loci associated with vigor, precocity, and sex in interspecific pistachio rootstocks.</title>
        <authorList>
            <person name="Palmer W."/>
            <person name="Jacygrad E."/>
            <person name="Sagayaradj S."/>
            <person name="Cavanaugh K."/>
            <person name="Han R."/>
            <person name="Bertier L."/>
            <person name="Beede B."/>
            <person name="Kafkas S."/>
            <person name="Golino D."/>
            <person name="Preece J."/>
            <person name="Michelmore R."/>
        </authorList>
    </citation>
    <scope>NUCLEOTIDE SEQUENCE [LARGE SCALE GENOMIC DNA]</scope>
</reference>
<dbReference type="Proteomes" id="UP001164250">
    <property type="component" value="Chromosome 15"/>
</dbReference>
<proteinExistence type="predicted"/>
<dbReference type="EMBL" id="CM047910">
    <property type="protein sequence ID" value="KAJ0075281.1"/>
    <property type="molecule type" value="Genomic_DNA"/>
</dbReference>
<keyword evidence="2" id="KW-1185">Reference proteome</keyword>
<name>A0ACC0ZQD8_9ROSI</name>
<evidence type="ECO:0000313" key="1">
    <source>
        <dbReference type="EMBL" id="KAJ0075281.1"/>
    </source>
</evidence>
<protein>
    <submittedName>
        <fullName evidence="1">Uncharacterized protein</fullName>
    </submittedName>
</protein>
<accession>A0ACC0ZQD8</accession>
<evidence type="ECO:0000313" key="2">
    <source>
        <dbReference type="Proteomes" id="UP001164250"/>
    </source>
</evidence>
<organism evidence="1 2">
    <name type="scientific">Pistacia atlantica</name>
    <dbReference type="NCBI Taxonomy" id="434234"/>
    <lineage>
        <taxon>Eukaryota</taxon>
        <taxon>Viridiplantae</taxon>
        <taxon>Streptophyta</taxon>
        <taxon>Embryophyta</taxon>
        <taxon>Tracheophyta</taxon>
        <taxon>Spermatophyta</taxon>
        <taxon>Magnoliopsida</taxon>
        <taxon>eudicotyledons</taxon>
        <taxon>Gunneridae</taxon>
        <taxon>Pentapetalae</taxon>
        <taxon>rosids</taxon>
        <taxon>malvids</taxon>
        <taxon>Sapindales</taxon>
        <taxon>Anacardiaceae</taxon>
        <taxon>Pistacia</taxon>
    </lineage>
</organism>
<comment type="caution">
    <text evidence="1">The sequence shown here is derived from an EMBL/GenBank/DDBJ whole genome shotgun (WGS) entry which is preliminary data.</text>
</comment>